<dbReference type="Proteomes" id="UP000503840">
    <property type="component" value="Unassembled WGS sequence"/>
</dbReference>
<dbReference type="GO" id="GO:0005886">
    <property type="term" value="C:plasma membrane"/>
    <property type="evidence" value="ECO:0007669"/>
    <property type="project" value="UniProtKB-SubCell"/>
</dbReference>
<dbReference type="Pfam" id="PF01810">
    <property type="entry name" value="LysE"/>
    <property type="match status" value="1"/>
</dbReference>
<evidence type="ECO:0000256" key="6">
    <source>
        <dbReference type="SAM" id="Phobius"/>
    </source>
</evidence>
<comment type="caution">
    <text evidence="7">The sequence shown here is derived from an EMBL/GenBank/DDBJ whole genome shotgun (WGS) entry which is preliminary data.</text>
</comment>
<organism evidence="7 8">
    <name type="scientific">Desulfovibrio subterraneus</name>
    <dbReference type="NCBI Taxonomy" id="2718620"/>
    <lineage>
        <taxon>Bacteria</taxon>
        <taxon>Pseudomonadati</taxon>
        <taxon>Thermodesulfobacteriota</taxon>
        <taxon>Desulfovibrionia</taxon>
        <taxon>Desulfovibrionales</taxon>
        <taxon>Desulfovibrionaceae</taxon>
        <taxon>Desulfovibrio</taxon>
    </lineage>
</organism>
<dbReference type="PANTHER" id="PTHR30086:SF20">
    <property type="entry name" value="ARGININE EXPORTER PROTEIN ARGO-RELATED"/>
    <property type="match status" value="1"/>
</dbReference>
<gene>
    <name evidence="7" type="ORF">DSM101010T_30440</name>
</gene>
<evidence type="ECO:0000256" key="5">
    <source>
        <dbReference type="ARBA" id="ARBA00023136"/>
    </source>
</evidence>
<dbReference type="GO" id="GO:0015171">
    <property type="term" value="F:amino acid transmembrane transporter activity"/>
    <property type="evidence" value="ECO:0007669"/>
    <property type="project" value="TreeGrafter"/>
</dbReference>
<keyword evidence="3 6" id="KW-0812">Transmembrane</keyword>
<dbReference type="PIRSF" id="PIRSF006324">
    <property type="entry name" value="LeuE"/>
    <property type="match status" value="1"/>
</dbReference>
<evidence type="ECO:0000313" key="7">
    <source>
        <dbReference type="EMBL" id="GFM34679.1"/>
    </source>
</evidence>
<keyword evidence="4 6" id="KW-1133">Transmembrane helix</keyword>
<accession>A0A7J0BM06</accession>
<feature type="transmembrane region" description="Helical" evidence="6">
    <location>
        <begin position="43"/>
        <end position="68"/>
    </location>
</feature>
<keyword evidence="2" id="KW-1003">Cell membrane</keyword>
<evidence type="ECO:0000256" key="1">
    <source>
        <dbReference type="ARBA" id="ARBA00004651"/>
    </source>
</evidence>
<feature type="transmembrane region" description="Helical" evidence="6">
    <location>
        <begin position="148"/>
        <end position="166"/>
    </location>
</feature>
<dbReference type="RefSeq" id="WP_174406349.1">
    <property type="nucleotide sequence ID" value="NZ_BLVO01000016.1"/>
</dbReference>
<reference evidence="7 8" key="1">
    <citation type="submission" date="2020-05" db="EMBL/GenBank/DDBJ databases">
        <title>Draft genome sequence of Desulfovibrio sp. strain HN2T.</title>
        <authorList>
            <person name="Ueno A."/>
            <person name="Tamazawa S."/>
            <person name="Tamamura S."/>
            <person name="Murakami T."/>
            <person name="Kiyama T."/>
            <person name="Inomata H."/>
            <person name="Amano Y."/>
            <person name="Miyakawa K."/>
            <person name="Tamaki H."/>
            <person name="Naganuma T."/>
            <person name="Kaneko K."/>
        </authorList>
    </citation>
    <scope>NUCLEOTIDE SEQUENCE [LARGE SCALE GENOMIC DNA]</scope>
    <source>
        <strain evidence="7 8">HN2</strain>
    </source>
</reference>
<dbReference type="InterPro" id="IPR001123">
    <property type="entry name" value="LeuE-type"/>
</dbReference>
<comment type="subcellular location">
    <subcellularLocation>
        <location evidence="1">Cell membrane</location>
        <topology evidence="1">Multi-pass membrane protein</topology>
    </subcellularLocation>
</comment>
<dbReference type="PANTHER" id="PTHR30086">
    <property type="entry name" value="ARGININE EXPORTER PROTEIN ARGO"/>
    <property type="match status" value="1"/>
</dbReference>
<sequence length="211" mass="22626">MPTYDLAHWLSFFTAAFLLNVAPGPDFAFILSHTVKGGKRAGTAAMLGIWTGAFGHVLLAALGLSAIIAASATVFGVVKWVGVCYLLWLGWQALRSQGSDLDMGETGAQEGLFSVYRQGVLVDLLNPKVATFFLAFLPQFVEPGAGPVWMQLLLHGTLIIVVAALVEPPLILVGDRLTGRLRESRTLRLWLDRTLGGVLVGLGLKLAVSDR</sequence>
<evidence type="ECO:0000256" key="2">
    <source>
        <dbReference type="ARBA" id="ARBA00022475"/>
    </source>
</evidence>
<protein>
    <submittedName>
        <fullName evidence="7">Threonine transporter RhtB</fullName>
    </submittedName>
</protein>
<evidence type="ECO:0000313" key="8">
    <source>
        <dbReference type="Proteomes" id="UP000503840"/>
    </source>
</evidence>
<proteinExistence type="predicted"/>
<evidence type="ECO:0000256" key="4">
    <source>
        <dbReference type="ARBA" id="ARBA00022989"/>
    </source>
</evidence>
<keyword evidence="5 6" id="KW-0472">Membrane</keyword>
<feature type="transmembrane region" description="Helical" evidence="6">
    <location>
        <begin position="74"/>
        <end position="94"/>
    </location>
</feature>
<feature type="transmembrane region" description="Helical" evidence="6">
    <location>
        <begin position="6"/>
        <end position="31"/>
    </location>
</feature>
<evidence type="ECO:0000256" key="3">
    <source>
        <dbReference type="ARBA" id="ARBA00022692"/>
    </source>
</evidence>
<keyword evidence="8" id="KW-1185">Reference proteome</keyword>
<dbReference type="AlphaFoldDB" id="A0A7J0BM06"/>
<dbReference type="EMBL" id="BLVO01000016">
    <property type="protein sequence ID" value="GFM34679.1"/>
    <property type="molecule type" value="Genomic_DNA"/>
</dbReference>
<name>A0A7J0BM06_9BACT</name>